<feature type="transmembrane region" description="Helical" evidence="6">
    <location>
        <begin position="300"/>
        <end position="323"/>
    </location>
</feature>
<feature type="transmembrane region" description="Helical" evidence="6">
    <location>
        <begin position="427"/>
        <end position="449"/>
    </location>
</feature>
<keyword evidence="6" id="KW-1133">Transmembrane helix</keyword>
<dbReference type="InterPro" id="IPR013783">
    <property type="entry name" value="Ig-like_fold"/>
</dbReference>
<feature type="domain" description="HYDIN/VesB/CFA65-like Ig-like" evidence="7">
    <location>
        <begin position="32"/>
        <end position="117"/>
    </location>
</feature>
<dbReference type="Pfam" id="PF22544">
    <property type="entry name" value="HYDIN_VesB_CFA65-like_Ig"/>
    <property type="match status" value="1"/>
</dbReference>
<feature type="transmembrane region" description="Helical" evidence="6">
    <location>
        <begin position="383"/>
        <end position="407"/>
    </location>
</feature>
<dbReference type="PANTHER" id="PTHR31272">
    <property type="entry name" value="CYTOCHROME C-TYPE BIOGENESIS PROTEIN HI_1454-RELATED"/>
    <property type="match status" value="1"/>
</dbReference>
<dbReference type="Gene3D" id="3.40.30.10">
    <property type="entry name" value="Glutaredoxin"/>
    <property type="match status" value="1"/>
</dbReference>
<evidence type="ECO:0000313" key="8">
    <source>
        <dbReference type="EMBL" id="PIP41456.1"/>
    </source>
</evidence>
<dbReference type="AlphaFoldDB" id="A0A2H0A7S1"/>
<feature type="transmembrane region" description="Helical" evidence="6">
    <location>
        <begin position="461"/>
        <end position="481"/>
    </location>
</feature>
<evidence type="ECO:0000256" key="5">
    <source>
        <dbReference type="ARBA" id="ARBA00023273"/>
    </source>
</evidence>
<keyword evidence="4" id="KW-0969">Cilium</keyword>
<feature type="transmembrane region" description="Helical" evidence="6">
    <location>
        <begin position="329"/>
        <end position="352"/>
    </location>
</feature>
<dbReference type="Proteomes" id="UP000231067">
    <property type="component" value="Unassembled WGS sequence"/>
</dbReference>
<reference evidence="8 9" key="1">
    <citation type="submission" date="2017-09" db="EMBL/GenBank/DDBJ databases">
        <title>Depth-based differentiation of microbial function through sediment-hosted aquifers and enrichment of novel symbionts in the deep terrestrial subsurface.</title>
        <authorList>
            <person name="Probst A.J."/>
            <person name="Ladd B."/>
            <person name="Jarett J.K."/>
            <person name="Geller-Mcgrath D.E."/>
            <person name="Sieber C.M."/>
            <person name="Emerson J.B."/>
            <person name="Anantharaman K."/>
            <person name="Thomas B.C."/>
            <person name="Malmstrom R."/>
            <person name="Stieglmeier M."/>
            <person name="Klingl A."/>
            <person name="Woyke T."/>
            <person name="Ryan C.M."/>
            <person name="Banfield J.F."/>
        </authorList>
    </citation>
    <scope>NUCLEOTIDE SEQUENCE [LARGE SCALE GENOMIC DNA]</scope>
    <source>
        <strain evidence="8">CG23_combo_of_CG06-09_8_20_14_all_40_23</strain>
    </source>
</reference>
<sequence>MKNIIIICMMLFSVIVFAEDNPSIRIRPASIIFTEAKQHQQLQQILLIKNAGNGMLNITLRSSCECLKITPATSTISPGNVQEIIVKLDTRDYIGKITEYVFIDSNDPMNPHVTVAVESKISGHSKSLDTYKMPHTNKGVPVYITIFSTPNCKYCQGLKSRIIPKIGKKYKANIKIKEYFANKPEVYEQLLLLEKKVGIKSTEFPVLFVGEHMLGGKKQINLQLENKIKQCISCGGCKWISIKEVSAVPVQERIDSIKIIPIIVAGLLDGINPCAFASAVFFLSYLVLIGHNRKKILISGIIFTTAVFLTYLLIGLGIIHVLWTLNFKPIRYLIAALTMALGVISLIDCWNIKHGKENMLIKLPSIYKAKIQKCIDYGIQKGYILSALILGFLISIFEFACTGQIYVPTLMYMAQIPQLRITAFNYLVLYNLMFIFPLAVIFWLGYNGIKSKAFLRLLQKHLTVIKFIIAIFFFGMGVLLLRQEIITN</sequence>
<dbReference type="InterPro" id="IPR051790">
    <property type="entry name" value="Cytochrome_c-biogenesis_DsbD"/>
</dbReference>
<dbReference type="GO" id="GO:0005737">
    <property type="term" value="C:cytoplasm"/>
    <property type="evidence" value="ECO:0007669"/>
    <property type="project" value="UniProtKB-SubCell"/>
</dbReference>
<protein>
    <recommendedName>
        <fullName evidence="7">HYDIN/VesB/CFA65-like Ig-like domain-containing protein</fullName>
    </recommendedName>
</protein>
<evidence type="ECO:0000256" key="2">
    <source>
        <dbReference type="ARBA" id="ARBA00004496"/>
    </source>
</evidence>
<keyword evidence="5" id="KW-0966">Cell projection</keyword>
<proteinExistence type="predicted"/>
<dbReference type="InterPro" id="IPR053879">
    <property type="entry name" value="HYDIN_VesB_CFA65-like_Ig"/>
</dbReference>
<dbReference type="EMBL" id="PCSH01000061">
    <property type="protein sequence ID" value="PIP41456.1"/>
    <property type="molecule type" value="Genomic_DNA"/>
</dbReference>
<accession>A0A2H0A7S1</accession>
<evidence type="ECO:0000256" key="3">
    <source>
        <dbReference type="ARBA" id="ARBA00022490"/>
    </source>
</evidence>
<keyword evidence="3" id="KW-0963">Cytoplasm</keyword>
<evidence type="ECO:0000259" key="7">
    <source>
        <dbReference type="Pfam" id="PF22544"/>
    </source>
</evidence>
<keyword evidence="6" id="KW-0812">Transmembrane</keyword>
<evidence type="ECO:0000256" key="4">
    <source>
        <dbReference type="ARBA" id="ARBA00023069"/>
    </source>
</evidence>
<comment type="subcellular location">
    <subcellularLocation>
        <location evidence="1">Cell projection</location>
        <location evidence="1">Cilium</location>
    </subcellularLocation>
    <subcellularLocation>
        <location evidence="2">Cytoplasm</location>
    </subcellularLocation>
</comment>
<evidence type="ECO:0000256" key="6">
    <source>
        <dbReference type="SAM" id="Phobius"/>
    </source>
</evidence>
<evidence type="ECO:0000256" key="1">
    <source>
        <dbReference type="ARBA" id="ARBA00004138"/>
    </source>
</evidence>
<organism evidence="8 9">
    <name type="scientific">Candidatus Desantisbacteria bacterium CG23_combo_of_CG06-09_8_20_14_all_40_23</name>
    <dbReference type="NCBI Taxonomy" id="1974550"/>
    <lineage>
        <taxon>Bacteria</taxon>
        <taxon>Candidatus Desantisiibacteriota</taxon>
    </lineage>
</organism>
<keyword evidence="6" id="KW-0472">Membrane</keyword>
<dbReference type="PROSITE" id="PS51354">
    <property type="entry name" value="GLUTAREDOXIN_2"/>
    <property type="match status" value="1"/>
</dbReference>
<name>A0A2H0A7S1_9BACT</name>
<gene>
    <name evidence="8" type="ORF">COX18_03295</name>
</gene>
<dbReference type="Gene3D" id="2.60.40.10">
    <property type="entry name" value="Immunoglobulins"/>
    <property type="match status" value="1"/>
</dbReference>
<evidence type="ECO:0000313" key="9">
    <source>
        <dbReference type="Proteomes" id="UP000231067"/>
    </source>
</evidence>
<feature type="transmembrane region" description="Helical" evidence="6">
    <location>
        <begin position="259"/>
        <end position="288"/>
    </location>
</feature>
<comment type="caution">
    <text evidence="8">The sequence shown here is derived from an EMBL/GenBank/DDBJ whole genome shotgun (WGS) entry which is preliminary data.</text>
</comment>
<dbReference type="PANTHER" id="PTHR31272:SF9">
    <property type="entry name" value="BLL1027 PROTEIN"/>
    <property type="match status" value="1"/>
</dbReference>